<keyword evidence="2" id="KW-0813">Transport</keyword>
<dbReference type="InterPro" id="IPR013853">
    <property type="entry name" value="EIIC-GAT"/>
</dbReference>
<evidence type="ECO:0000256" key="7">
    <source>
        <dbReference type="ARBA" id="ARBA00022989"/>
    </source>
</evidence>
<evidence type="ECO:0000256" key="4">
    <source>
        <dbReference type="ARBA" id="ARBA00022597"/>
    </source>
</evidence>
<evidence type="ECO:0000256" key="1">
    <source>
        <dbReference type="ARBA" id="ARBA00004651"/>
    </source>
</evidence>
<feature type="transmembrane region" description="Helical" evidence="9">
    <location>
        <begin position="337"/>
        <end position="356"/>
    </location>
</feature>
<evidence type="ECO:0000256" key="3">
    <source>
        <dbReference type="ARBA" id="ARBA00022475"/>
    </source>
</evidence>
<evidence type="ECO:0000256" key="9">
    <source>
        <dbReference type="SAM" id="Phobius"/>
    </source>
</evidence>
<evidence type="ECO:0000313" key="11">
    <source>
        <dbReference type="EMBL" id="OUN42334.1"/>
    </source>
</evidence>
<organism evidence="11 12">
    <name type="scientific">Enorma massiliensis</name>
    <dbReference type="NCBI Taxonomy" id="1472761"/>
    <lineage>
        <taxon>Bacteria</taxon>
        <taxon>Bacillati</taxon>
        <taxon>Actinomycetota</taxon>
        <taxon>Coriobacteriia</taxon>
        <taxon>Coriobacteriales</taxon>
        <taxon>Coriobacteriaceae</taxon>
        <taxon>Enorma</taxon>
    </lineage>
</organism>
<dbReference type="InterPro" id="IPR004703">
    <property type="entry name" value="PTS_sugar-sp_permease"/>
</dbReference>
<feature type="transmembrane region" description="Helical" evidence="9">
    <location>
        <begin position="298"/>
        <end position="331"/>
    </location>
</feature>
<keyword evidence="4" id="KW-0762">Sugar transport</keyword>
<dbReference type="PANTHER" id="PTHR37324">
    <property type="entry name" value="PTS SYSTEM GALACTITOL-SPECIFIC EIIC COMPONENT"/>
    <property type="match status" value="1"/>
</dbReference>
<feature type="domain" description="PTS EIIC type-2" evidence="10">
    <location>
        <begin position="12"/>
        <end position="443"/>
    </location>
</feature>
<feature type="transmembrane region" description="Helical" evidence="9">
    <location>
        <begin position="47"/>
        <end position="75"/>
    </location>
</feature>
<dbReference type="InterPro" id="IPR013014">
    <property type="entry name" value="PTS_EIIC_2"/>
</dbReference>
<dbReference type="Proteomes" id="UP000196560">
    <property type="component" value="Unassembled WGS sequence"/>
</dbReference>
<keyword evidence="6 9" id="KW-0812">Transmembrane</keyword>
<feature type="transmembrane region" description="Helical" evidence="9">
    <location>
        <begin position="416"/>
        <end position="440"/>
    </location>
</feature>
<keyword evidence="7 9" id="KW-1133">Transmembrane helix</keyword>
<feature type="transmembrane region" description="Helical" evidence="9">
    <location>
        <begin position="12"/>
        <end position="35"/>
    </location>
</feature>
<name>A0A1Y3U0Q2_9ACTN</name>
<dbReference type="PIRSF" id="PIRSF006304">
    <property type="entry name" value="GatC"/>
    <property type="match status" value="1"/>
</dbReference>
<feature type="transmembrane region" description="Helical" evidence="9">
    <location>
        <begin position="224"/>
        <end position="243"/>
    </location>
</feature>
<dbReference type="Pfam" id="PF03611">
    <property type="entry name" value="EIIC-GAT"/>
    <property type="match status" value="1"/>
</dbReference>
<keyword evidence="3" id="KW-1003">Cell membrane</keyword>
<comment type="subcellular location">
    <subcellularLocation>
        <location evidence="1">Cell membrane</location>
        <topology evidence="1">Multi-pass membrane protein</topology>
    </subcellularLocation>
</comment>
<accession>A0A1Y3U0Q2</accession>
<dbReference type="PANTHER" id="PTHR37324:SF2">
    <property type="entry name" value="PTS SYSTEM GALACTITOL-SPECIFIC EIIC COMPONENT"/>
    <property type="match status" value="1"/>
</dbReference>
<dbReference type="RefSeq" id="WP_087186699.1">
    <property type="nucleotide sequence ID" value="NZ_NFHO01000008.1"/>
</dbReference>
<feature type="transmembrane region" description="Helical" evidence="9">
    <location>
        <begin position="140"/>
        <end position="163"/>
    </location>
</feature>
<dbReference type="GO" id="GO:0005886">
    <property type="term" value="C:plasma membrane"/>
    <property type="evidence" value="ECO:0007669"/>
    <property type="project" value="UniProtKB-SubCell"/>
</dbReference>
<proteinExistence type="predicted"/>
<sequence length="460" mass="49435">MDGFGQTLYNAVQYVLSFDSTVMLPVVIFVIALFFRIKPAKAFRSALTVGIGFVGVFTIFNMLGNTIGPAAQAMVERTGLNMPAVDLGWAPLSAITWGTSIAPFCIVLTLIINIVMLAFKWTKTIDIDIWNYWHFAFAGALVYVATDNFILGLVAAGVATVVIIKIADWCAPLTQKYCGLPGISLPTLSSATFFPIGLLGNWIIDKIPVINKLHADPETIQKRFGIFGEPMMIGFILGILIGLLAGYDFNGIVGLAINLAAVMYILPRMVRILMDGLIPISDGVKEFMAKRFPDRTDFYIGLDIAVATGNPAIISTGLLLTPIAVLLAFIVPGNQTLPVSDLANMAVFCSMIVVACNQNIVRAVIIGIPCLIGDLLICSSLAPLITQLATNVNYDISAAGNLVTAFLDGGNPFRYLIYQVFSGNIVAIGIAAVVVLLVIFTYKVTKKQVFGSSEAEDAEE</sequence>
<evidence type="ECO:0000256" key="5">
    <source>
        <dbReference type="ARBA" id="ARBA00022683"/>
    </source>
</evidence>
<dbReference type="AlphaFoldDB" id="A0A1Y3U0Q2"/>
<dbReference type="GO" id="GO:0015577">
    <property type="term" value="F:galactitol transmembrane transporter activity"/>
    <property type="evidence" value="ECO:0007669"/>
    <property type="project" value="InterPro"/>
</dbReference>
<evidence type="ECO:0000313" key="12">
    <source>
        <dbReference type="Proteomes" id="UP000196560"/>
    </source>
</evidence>
<comment type="caution">
    <text evidence="11">The sequence shown here is derived from an EMBL/GenBank/DDBJ whole genome shotgun (WGS) entry which is preliminary data.</text>
</comment>
<dbReference type="PROSITE" id="PS51104">
    <property type="entry name" value="PTS_EIIC_TYPE_2"/>
    <property type="match status" value="1"/>
</dbReference>
<protein>
    <submittedName>
        <fullName evidence="11">PTS galactitol transporter subunit IIC</fullName>
    </submittedName>
</protein>
<feature type="transmembrane region" description="Helical" evidence="9">
    <location>
        <begin position="249"/>
        <end position="266"/>
    </location>
</feature>
<keyword evidence="5" id="KW-0598">Phosphotransferase system</keyword>
<evidence type="ECO:0000256" key="8">
    <source>
        <dbReference type="ARBA" id="ARBA00023136"/>
    </source>
</evidence>
<feature type="transmembrane region" description="Helical" evidence="9">
    <location>
        <begin position="183"/>
        <end position="204"/>
    </location>
</feature>
<reference evidence="12" key="1">
    <citation type="submission" date="2017-04" db="EMBL/GenBank/DDBJ databases">
        <title>Function of individual gut microbiota members based on whole genome sequencing of pure cultures obtained from chicken caecum.</title>
        <authorList>
            <person name="Medvecky M."/>
            <person name="Cejkova D."/>
            <person name="Polansky O."/>
            <person name="Karasova D."/>
            <person name="Kubasova T."/>
            <person name="Cizek A."/>
            <person name="Rychlik I."/>
        </authorList>
    </citation>
    <scope>NUCLEOTIDE SEQUENCE [LARGE SCALE GENOMIC DNA]</scope>
    <source>
        <strain evidence="12">An70</strain>
    </source>
</reference>
<keyword evidence="8 9" id="KW-0472">Membrane</keyword>
<dbReference type="EMBL" id="NFHO01000008">
    <property type="protein sequence ID" value="OUN42334.1"/>
    <property type="molecule type" value="Genomic_DNA"/>
</dbReference>
<dbReference type="GO" id="GO:0009401">
    <property type="term" value="P:phosphoenolpyruvate-dependent sugar phosphotransferase system"/>
    <property type="evidence" value="ECO:0007669"/>
    <property type="project" value="UniProtKB-KW"/>
</dbReference>
<keyword evidence="12" id="KW-1185">Reference proteome</keyword>
<gene>
    <name evidence="11" type="ORF">B5G21_07680</name>
</gene>
<feature type="transmembrane region" description="Helical" evidence="9">
    <location>
        <begin position="363"/>
        <end position="385"/>
    </location>
</feature>
<evidence type="ECO:0000256" key="6">
    <source>
        <dbReference type="ARBA" id="ARBA00022692"/>
    </source>
</evidence>
<evidence type="ECO:0000259" key="10">
    <source>
        <dbReference type="PROSITE" id="PS51104"/>
    </source>
</evidence>
<evidence type="ECO:0000256" key="2">
    <source>
        <dbReference type="ARBA" id="ARBA00022448"/>
    </source>
</evidence>
<feature type="transmembrane region" description="Helical" evidence="9">
    <location>
        <begin position="95"/>
        <end position="119"/>
    </location>
</feature>